<evidence type="ECO:0000313" key="1">
    <source>
        <dbReference type="EMBL" id="MPM26330.1"/>
    </source>
</evidence>
<organism evidence="1">
    <name type="scientific">bioreactor metagenome</name>
    <dbReference type="NCBI Taxonomy" id="1076179"/>
    <lineage>
        <taxon>unclassified sequences</taxon>
        <taxon>metagenomes</taxon>
        <taxon>ecological metagenomes</taxon>
    </lineage>
</organism>
<protein>
    <submittedName>
        <fullName evidence="1">Uncharacterized protein</fullName>
    </submittedName>
</protein>
<accession>A0A644YCV8</accession>
<reference evidence="1" key="1">
    <citation type="submission" date="2019-08" db="EMBL/GenBank/DDBJ databases">
        <authorList>
            <person name="Kucharzyk K."/>
            <person name="Murdoch R.W."/>
            <person name="Higgins S."/>
            <person name="Loffler F."/>
        </authorList>
    </citation>
    <scope>NUCLEOTIDE SEQUENCE</scope>
</reference>
<proteinExistence type="predicted"/>
<gene>
    <name evidence="1" type="ORF">SDC9_72831</name>
</gene>
<dbReference type="EMBL" id="VSSQ01004707">
    <property type="protein sequence ID" value="MPM26330.1"/>
    <property type="molecule type" value="Genomic_DNA"/>
</dbReference>
<comment type="caution">
    <text evidence="1">The sequence shown here is derived from an EMBL/GenBank/DDBJ whole genome shotgun (WGS) entry which is preliminary data.</text>
</comment>
<sequence>MFAADLHGCCAEAVLGEHTRNGRALVEQEHRDILAVGLAHARLGHTNAHTGDGVQCSWIRGGKVHWHTTMSFKKT</sequence>
<name>A0A644YCV8_9ZZZZ</name>
<dbReference type="AlphaFoldDB" id="A0A644YCV8"/>